<feature type="compositionally biased region" description="Polar residues" evidence="1">
    <location>
        <begin position="212"/>
        <end position="233"/>
    </location>
</feature>
<reference evidence="2 3" key="2">
    <citation type="journal article" date="2011" name="Genome Res.">
        <title>Chromosome and gene copy number variation allow major structural change between species and strains of Leishmania.</title>
        <authorList>
            <person name="Rogers M.B."/>
            <person name="Hilley J.D."/>
            <person name="Dickens N.J."/>
            <person name="Wilkes J."/>
            <person name="Bates P.A."/>
            <person name="Depledge D.P."/>
            <person name="Harris D."/>
            <person name="Her Y."/>
            <person name="Herzyk P."/>
            <person name="Imamura H."/>
            <person name="Otto T.D."/>
            <person name="Sanders M."/>
            <person name="Seeger K."/>
            <person name="Dujardin J.C."/>
            <person name="Berriman M."/>
            <person name="Smith D.F."/>
            <person name="Hertz-Fowler C."/>
            <person name="Mottram J.C."/>
        </authorList>
    </citation>
    <scope>NUCLEOTIDE SEQUENCE [LARGE SCALE GENOMIC DNA]</scope>
    <source>
        <strain evidence="2 3">MHOM/BR/75/M2904</strain>
    </source>
</reference>
<evidence type="ECO:0000313" key="3">
    <source>
        <dbReference type="Proteomes" id="UP000007258"/>
    </source>
</evidence>
<evidence type="ECO:0000256" key="1">
    <source>
        <dbReference type="SAM" id="MobiDB-lite"/>
    </source>
</evidence>
<dbReference type="EMBL" id="FR798980">
    <property type="protein sequence ID" value="CAM37028.2"/>
    <property type="molecule type" value="Genomic_DNA"/>
</dbReference>
<feature type="compositionally biased region" description="Low complexity" evidence="1">
    <location>
        <begin position="2465"/>
        <end position="2487"/>
    </location>
</feature>
<feature type="compositionally biased region" description="Low complexity" evidence="1">
    <location>
        <begin position="2398"/>
        <end position="2412"/>
    </location>
</feature>
<dbReference type="InParanoid" id="A4H4N5"/>
<dbReference type="Proteomes" id="UP000007258">
    <property type="component" value="Chromosome 6"/>
</dbReference>
<feature type="compositionally biased region" description="Low complexity" evidence="1">
    <location>
        <begin position="261"/>
        <end position="279"/>
    </location>
</feature>
<feature type="compositionally biased region" description="Low complexity" evidence="1">
    <location>
        <begin position="2571"/>
        <end position="2581"/>
    </location>
</feature>
<feature type="region of interest" description="Disordered" evidence="1">
    <location>
        <begin position="889"/>
        <end position="917"/>
    </location>
</feature>
<feature type="region of interest" description="Disordered" evidence="1">
    <location>
        <begin position="1187"/>
        <end position="1229"/>
    </location>
</feature>
<feature type="region of interest" description="Disordered" evidence="1">
    <location>
        <begin position="382"/>
        <end position="414"/>
    </location>
</feature>
<gene>
    <name evidence="2" type="ORF">LBRM_06_0700</name>
</gene>
<feature type="compositionally biased region" description="Polar residues" evidence="1">
    <location>
        <begin position="1"/>
        <end position="12"/>
    </location>
</feature>
<accession>A4H4N5</accession>
<name>A4H4N5_LEIBR</name>
<feature type="compositionally biased region" description="Low complexity" evidence="1">
    <location>
        <begin position="385"/>
        <end position="414"/>
    </location>
</feature>
<feature type="compositionally biased region" description="Basic residues" evidence="1">
    <location>
        <begin position="1193"/>
        <end position="1204"/>
    </location>
</feature>
<evidence type="ECO:0000313" key="2">
    <source>
        <dbReference type="EMBL" id="CAM37028.2"/>
    </source>
</evidence>
<feature type="region of interest" description="Disordered" evidence="1">
    <location>
        <begin position="2465"/>
        <end position="2637"/>
    </location>
</feature>
<feature type="compositionally biased region" description="Polar residues" evidence="1">
    <location>
        <begin position="2493"/>
        <end position="2509"/>
    </location>
</feature>
<feature type="region of interest" description="Disordered" evidence="1">
    <location>
        <begin position="1620"/>
        <end position="1646"/>
    </location>
</feature>
<feature type="compositionally biased region" description="Polar residues" evidence="1">
    <location>
        <begin position="702"/>
        <end position="714"/>
    </location>
</feature>
<proteinExistence type="predicted"/>
<organism evidence="2 3">
    <name type="scientific">Leishmania braziliensis</name>
    <dbReference type="NCBI Taxonomy" id="5660"/>
    <lineage>
        <taxon>Eukaryota</taxon>
        <taxon>Discoba</taxon>
        <taxon>Euglenozoa</taxon>
        <taxon>Kinetoplastea</taxon>
        <taxon>Metakinetoplastina</taxon>
        <taxon>Trypanosomatida</taxon>
        <taxon>Trypanosomatidae</taxon>
        <taxon>Leishmaniinae</taxon>
        <taxon>Leishmania</taxon>
        <taxon>Leishmania braziliensis species complex</taxon>
    </lineage>
</organism>
<feature type="compositionally biased region" description="Low complexity" evidence="1">
    <location>
        <begin position="2529"/>
        <end position="2548"/>
    </location>
</feature>
<reference evidence="2 3" key="1">
    <citation type="journal article" date="2007" name="Nat. Genet.">
        <title>Comparative genomic analysis of three Leishmania species that cause diverse human disease.</title>
        <authorList>
            <person name="Peacock C.S."/>
            <person name="Seeger K."/>
            <person name="Harris D."/>
            <person name="Murphy L."/>
            <person name="Ruiz J.C."/>
            <person name="Quail M.A."/>
            <person name="Peters N."/>
            <person name="Adlem E."/>
            <person name="Tivey A."/>
            <person name="Aslett M."/>
            <person name="Kerhornou A."/>
            <person name="Ivens A."/>
            <person name="Fraser A."/>
            <person name="Rajandream M.A."/>
            <person name="Carver T."/>
            <person name="Norbertczak H."/>
            <person name="Chillingworth T."/>
            <person name="Hance Z."/>
            <person name="Jagels K."/>
            <person name="Moule S."/>
            <person name="Ormond D."/>
            <person name="Rutter S."/>
            <person name="Squares R."/>
            <person name="Whitehead S."/>
            <person name="Rabbinowitsch E."/>
            <person name="Arrowsmith C."/>
            <person name="White B."/>
            <person name="Thurston S."/>
            <person name="Bringaud F."/>
            <person name="Baldauf S.L."/>
            <person name="Faulconbridge A."/>
            <person name="Jeffares D."/>
            <person name="Depledge D.P."/>
            <person name="Oyola S.O."/>
            <person name="Hilley J.D."/>
            <person name="Brito L.O."/>
            <person name="Tosi L.R."/>
            <person name="Barrell B."/>
            <person name="Cruz A.K."/>
            <person name="Mottram J.C."/>
            <person name="Smith D.F."/>
            <person name="Berriman M."/>
        </authorList>
    </citation>
    <scope>NUCLEOTIDE SEQUENCE [LARGE SCALE GENOMIC DNA]</scope>
    <source>
        <strain evidence="2 3">MHOM/BR/75/M2904</strain>
    </source>
</reference>
<feature type="compositionally biased region" description="Low complexity" evidence="1">
    <location>
        <begin position="1633"/>
        <end position="1646"/>
    </location>
</feature>
<dbReference type="VEuPathDB" id="TriTrypDB:LbrM.06.0700"/>
<protein>
    <submittedName>
        <fullName evidence="2">Uncharacterized protein</fullName>
    </submittedName>
</protein>
<keyword evidence="3" id="KW-1185">Reference proteome</keyword>
<sequence length="2637" mass="285095">MHSHTPISTVQRQRPERAMPSPSMLRSSSSSQLRWVWRCQTPPLSLRAGSCPYGTTSLSRCAVMAIPTAPAGVAAASSRRSASASAALSRAHIPSSSLLAAPLCSSVTPLSCGGCGGSAVRTPKAYAAATTMRMAVFQPGSTLLKGVLKGVLLLRGDGGDGGRRHMSASRPMTGLRAIASASTTLIPFVGLTAASPLAHAIRCASMYSGRSGVSTVAPSHETSMQSYTTTAKHNSGHDATETDDGETVQTTFGLAQHRGRSASSTTSSRPPSTASRNAPAKVAAARGGGGEKVSGAILAASIMRRHRLHASLHYLSISSGVEVPECAGGAYHLQERPPLRHSTVAVSAAAGRGDHGSYLGRSRTCASNVRVSVFPSVLLRPASGTDSVSSSCVSSPDRRPSSSPSSATATRASPSVLRHDAAHLRIQQYEPFNRLLHRYIERGHVAYATQRLLHHPNAPAPAVLLDMILRHRVPAASFVCQALLATMHTTRRDRSTAAAAGFALDRVAVRLRNDEKARVLYQTPQVRALLLEATLQESLFDTAVDVVTDMPVEWITPHAWSQLVVMAGQSKLPHSHLLWKLLRLREGSLSTLRSSSRETRASAQPVLTRAGESALLGALRQRPLSTAPSAVHLSHMAATVDASALEAPELDAIAVPDGVLDPRACATVLAPAKSEVGGALLTDSTVAGEALPIDEEGEESAQLASETNEGQSPATPVMALVPTGTVAGGDNGIRWCALGAVELGYAAEHYNGDASPAAGDFRASGAAGTLYSHSSFQALLADVEREGVQAGGSAEASPAVRARALWETTALRMINSRHGIAYGLDATMTAQVLLRCGVSFAAQASPLLALHVLRRYLHSCRLLRDQVVAAQHLVEAQLSAVDERSTGRIPRAATTPTTTAIENQTRSRHHSERASSDLYPRLSRTVMPHPAPFLVFFKVMREARDVLLHAVYGSDEEGEEVATLSATQRYRGTAAAAAGRAHASLPMVHWELVWHVFQQLNRENPLWYTQLGPQEAGDLCIDAMEVLCHGADPWLTLNVARRVSARHIIDGVDMSLWLLNRLDPSHHTDEAREVARKLFRWLLVDVGVHVQPPLHRHLVPAARTLIRLGLQEELSTLYNAVIDNVVLFTPEHRDAFLHVLRDLICPACASVLPEGDVYVDRVCPNCMEVVPAKDTDTIPSFRLSAEHVERQRAQRKQRRQRTRQRLSASVRRLQQDGARGSGSSVSLFHPPRDAADILRWHLQKRDSTEQGGEDGALDISPSSSLLLAASAAAGAPLVPGVSVSNELALFPVAGEAASGAQVLDVRAAMEESSRRLELQRAARRYVLAQRGVCDDADGGDGGYAGSSGGVPSATLRVTYGTLPTTLPVSAQALDASTLKYLSTAAKATPGSEQAVDGAWVCVWCQENNTEWCSRVQCSACRAETGPGAPWRRFAYTEASGDIMLELRGRISNCEERPVDAIVAGYLLMVYRRIFQLRATPADQDRLLRLVEVLCQLQERVLAAYVYTRLIPISQRRLGMPLSSLAQIFGQEMSPTYQALRQEDLTRPGADGMFFEAIFGAQTCRICFGQHDWHLCPIVTRNFAASESATGEDRVRTAISLSPEEKQRAVLERLSQRIRHAATSLSPSDEELESATSSSPSSPSVLLPPGKPCVRLVVDAYTAFVSSPFREIFAELHSSDANCLSLLLSRVQQYRRAAFVLCHVPPPQRAMEAYLRMVHYFNVTEAEALALLEPPPAPATASKGPAASGCSSAGYPASVVRHVNFMQVTQTCCMCLDARHASHTCPRLDEWLKRVQRLALSGSSGSNGAAGAPSSAAATTLVDIQGDARLRRRLKAQVDGWTTAGPERLHAFYRYLIVHIDLLRPMALMSTGTAKPSALRRADFDDPLVYAVNKTIVKLSAVERRSETYRLYSHAPVECVSVATTAAVLRMNGFSEESAQTLLTHASSTEEGPATRSDSDTFAGSRCSSVLLHASLAARTAAVPVRQCCLLCFSPDHAFVECLELSAASTEVERLLIVLRNVAEIACVPDGIGAAAAYVYSEYNRGRLSAEMMRSHPELVRELLMLTRRCFATRQLSHGVRVLRRIPVEMVPPDTAYVDLWRAAGLPADEVEQKRVQLLALLDAEAVQPSLDPLPPRRTYTNAFLSQLSRTLHDDLCRHCYEHGHTIATCPLFHAEVSFGRDYVAAYRMSMMSEQLDRAWQEAYLLKLVDFFATHFLFMPFHIAGVANALNAITSMWSFRGEPGIALRHLLRIPPAYRRRQAFKHVLHSLRVPPAEITKLLSDFYFAPDGNATAAQQQQQKGSISPSTSGYHAQQQQEVVMAQHLLLPKPAIRDVARKQIFDQVPAAVAALEESEERMAEIRAHHERQGGSGSGITAEVQERLSQQQREQPGRRSTEMSHASSPHAAASFHSPVLRRIMQSGDITQLREDFDPILTELEDAVGMKLGSRHTLFTSTAEIFSTAAATAASAPPSPPSSFSSSTPSSSSSGKGSGTRMTASGAAPSSPTFPQTPEAEVVEVQTHYAPTRFPSSRQSTTTRVSTTSSADATAGVAPFSERTEQQVREGDISKPVGASRGSSSSDSGGDGRSDCRDARGSRSNRDRNPRHRSTSQWSSHAYNRDRDGRSRKHDKNRHHNRSS</sequence>
<feature type="region of interest" description="Disordered" evidence="1">
    <location>
        <begin position="1"/>
        <end position="27"/>
    </location>
</feature>
<feature type="compositionally biased region" description="Low complexity" evidence="1">
    <location>
        <begin position="889"/>
        <end position="901"/>
    </location>
</feature>
<feature type="region of interest" description="Disordered" evidence="1">
    <location>
        <begin position="2361"/>
        <end position="2413"/>
    </location>
</feature>
<dbReference type="KEGG" id="lbz:LBRM_06_0700"/>
<feature type="region of interest" description="Disordered" evidence="1">
    <location>
        <begin position="212"/>
        <end position="288"/>
    </location>
</feature>
<feature type="compositionally biased region" description="Basic residues" evidence="1">
    <location>
        <begin position="2623"/>
        <end position="2637"/>
    </location>
</feature>
<feature type="compositionally biased region" description="Basic and acidic residues" evidence="1">
    <location>
        <begin position="2555"/>
        <end position="2566"/>
    </location>
</feature>
<dbReference type="RefSeq" id="XP_001562004.2">
    <property type="nucleotide sequence ID" value="XM_001561954.2"/>
</dbReference>
<feature type="region of interest" description="Disordered" evidence="1">
    <location>
        <begin position="695"/>
        <end position="716"/>
    </location>
</feature>
<dbReference type="GeneID" id="4961238"/>
<feature type="compositionally biased region" description="Basic and acidic residues" evidence="1">
    <location>
        <begin position="2583"/>
        <end position="2601"/>
    </location>
</feature>